<proteinExistence type="predicted"/>
<dbReference type="Pfam" id="PF07679">
    <property type="entry name" value="I-set"/>
    <property type="match status" value="1"/>
</dbReference>
<dbReference type="InterPro" id="IPR013098">
    <property type="entry name" value="Ig_I-set"/>
</dbReference>
<keyword evidence="3" id="KW-1015">Disulfide bond</keyword>
<feature type="non-terminal residue" evidence="6">
    <location>
        <position position="369"/>
    </location>
</feature>
<dbReference type="EMBL" id="CAJVCH010196242">
    <property type="protein sequence ID" value="CAG7730540.1"/>
    <property type="molecule type" value="Genomic_DNA"/>
</dbReference>
<dbReference type="PANTHER" id="PTHR12231:SF253">
    <property type="entry name" value="DPR-INTERACTING PROTEIN ETA, ISOFORM B-RELATED"/>
    <property type="match status" value="1"/>
</dbReference>
<dbReference type="InterPro" id="IPR007110">
    <property type="entry name" value="Ig-like_dom"/>
</dbReference>
<gene>
    <name evidence="6" type="ORF">AFUS01_LOCUS19175</name>
</gene>
<feature type="domain" description="Ig-like" evidence="5">
    <location>
        <begin position="278"/>
        <end position="363"/>
    </location>
</feature>
<protein>
    <recommendedName>
        <fullName evidence="5">Ig-like domain-containing protein</fullName>
    </recommendedName>
</protein>
<dbReference type="InterPro" id="IPR051170">
    <property type="entry name" value="Neural/epithelial_adhesion"/>
</dbReference>
<evidence type="ECO:0000256" key="2">
    <source>
        <dbReference type="ARBA" id="ARBA00022737"/>
    </source>
</evidence>
<evidence type="ECO:0000313" key="6">
    <source>
        <dbReference type="EMBL" id="CAG7730540.1"/>
    </source>
</evidence>
<feature type="non-terminal residue" evidence="6">
    <location>
        <position position="1"/>
    </location>
</feature>
<dbReference type="OrthoDB" id="6412111at2759"/>
<dbReference type="PROSITE" id="PS50835">
    <property type="entry name" value="IG_LIKE"/>
    <property type="match status" value="1"/>
</dbReference>
<evidence type="ECO:0000259" key="5">
    <source>
        <dbReference type="PROSITE" id="PS50835"/>
    </source>
</evidence>
<keyword evidence="2" id="KW-0677">Repeat</keyword>
<accession>A0A8J2KR23</accession>
<reference evidence="6" key="1">
    <citation type="submission" date="2021-06" db="EMBL/GenBank/DDBJ databases">
        <authorList>
            <person name="Hodson N. C."/>
            <person name="Mongue J. A."/>
            <person name="Jaron S. K."/>
        </authorList>
    </citation>
    <scope>NUCLEOTIDE SEQUENCE</scope>
</reference>
<evidence type="ECO:0000256" key="4">
    <source>
        <dbReference type="ARBA" id="ARBA00023319"/>
    </source>
</evidence>
<evidence type="ECO:0000313" key="7">
    <source>
        <dbReference type="Proteomes" id="UP000708208"/>
    </source>
</evidence>
<dbReference type="Proteomes" id="UP000708208">
    <property type="component" value="Unassembled WGS sequence"/>
</dbReference>
<keyword evidence="1" id="KW-0732">Signal</keyword>
<dbReference type="SMART" id="SM00408">
    <property type="entry name" value="IGc2"/>
    <property type="match status" value="1"/>
</dbReference>
<evidence type="ECO:0000256" key="3">
    <source>
        <dbReference type="ARBA" id="ARBA00023157"/>
    </source>
</evidence>
<organism evidence="6 7">
    <name type="scientific">Allacma fusca</name>
    <dbReference type="NCBI Taxonomy" id="39272"/>
    <lineage>
        <taxon>Eukaryota</taxon>
        <taxon>Metazoa</taxon>
        <taxon>Ecdysozoa</taxon>
        <taxon>Arthropoda</taxon>
        <taxon>Hexapoda</taxon>
        <taxon>Collembola</taxon>
        <taxon>Symphypleona</taxon>
        <taxon>Sminthuridae</taxon>
        <taxon>Allacma</taxon>
    </lineage>
</organism>
<name>A0A8J2KR23_9HEXA</name>
<dbReference type="PANTHER" id="PTHR12231">
    <property type="entry name" value="CTX-RELATED TYPE I TRANSMEMBRANE PROTEIN"/>
    <property type="match status" value="1"/>
</dbReference>
<sequence>EPYQRKNWTFDPKIGFVVDVYQNLTGEFKCESNLDSEDFVLIRYGDNGTDTETGNFTGMPKFFFPTGRTDLVCNEEHRRNLTKLEDIRCDHPSACDMHRNCFQTEECSATKLVGKYCLTGDCIITEQAHPFGIAMCQAGETKIFDYHFMGFDKKQYLLSQGNFPERALIYMNDVNPVLYTDEPGTFYCQAIAFLFTEKIQFSVVYKNGTKSSLPDGRFERYTREELEATIAFGAVQNGIRVNLTEDMREIICHAPWYNSSSAWYTKSRKFTVLSVKAPSILRSNTAHLFYKGDTGRTLICKAEGHPAPIFKWYQNESEIVSASGLSIINTEAESVLQFPEVNLSYMGIYECKASNRVGKDSVTFRVDVR</sequence>
<dbReference type="AlphaFoldDB" id="A0A8J2KR23"/>
<keyword evidence="7" id="KW-1185">Reference proteome</keyword>
<keyword evidence="4" id="KW-0393">Immunoglobulin domain</keyword>
<comment type="caution">
    <text evidence="6">The sequence shown here is derived from an EMBL/GenBank/DDBJ whole genome shotgun (WGS) entry which is preliminary data.</text>
</comment>
<evidence type="ECO:0000256" key="1">
    <source>
        <dbReference type="ARBA" id="ARBA00022729"/>
    </source>
</evidence>
<dbReference type="CDD" id="cd00096">
    <property type="entry name" value="Ig"/>
    <property type="match status" value="1"/>
</dbReference>
<dbReference type="GO" id="GO:0043005">
    <property type="term" value="C:neuron projection"/>
    <property type="evidence" value="ECO:0007669"/>
    <property type="project" value="TreeGrafter"/>
</dbReference>
<dbReference type="InterPro" id="IPR003598">
    <property type="entry name" value="Ig_sub2"/>
</dbReference>